<accession>A0A843VFC9</accession>
<proteinExistence type="predicted"/>
<evidence type="ECO:0000313" key="3">
    <source>
        <dbReference type="Proteomes" id="UP000652761"/>
    </source>
</evidence>
<protein>
    <submittedName>
        <fullName evidence="2">Uncharacterized protein</fullName>
    </submittedName>
</protein>
<keyword evidence="1" id="KW-0732">Signal</keyword>
<feature type="signal peptide" evidence="1">
    <location>
        <begin position="1"/>
        <end position="21"/>
    </location>
</feature>
<organism evidence="2 3">
    <name type="scientific">Colocasia esculenta</name>
    <name type="common">Wild taro</name>
    <name type="synonym">Arum esculentum</name>
    <dbReference type="NCBI Taxonomy" id="4460"/>
    <lineage>
        <taxon>Eukaryota</taxon>
        <taxon>Viridiplantae</taxon>
        <taxon>Streptophyta</taxon>
        <taxon>Embryophyta</taxon>
        <taxon>Tracheophyta</taxon>
        <taxon>Spermatophyta</taxon>
        <taxon>Magnoliopsida</taxon>
        <taxon>Liliopsida</taxon>
        <taxon>Araceae</taxon>
        <taxon>Aroideae</taxon>
        <taxon>Colocasieae</taxon>
        <taxon>Colocasia</taxon>
    </lineage>
</organism>
<keyword evidence="3" id="KW-1185">Reference proteome</keyword>
<dbReference type="EMBL" id="NMUH01001603">
    <property type="protein sequence ID" value="MQL93846.1"/>
    <property type="molecule type" value="Genomic_DNA"/>
</dbReference>
<evidence type="ECO:0000313" key="2">
    <source>
        <dbReference type="EMBL" id="MQL93846.1"/>
    </source>
</evidence>
<reference evidence="2" key="1">
    <citation type="submission" date="2017-07" db="EMBL/GenBank/DDBJ databases">
        <title>Taro Niue Genome Assembly and Annotation.</title>
        <authorList>
            <person name="Atibalentja N."/>
            <person name="Keating K."/>
            <person name="Fields C.J."/>
        </authorList>
    </citation>
    <scope>NUCLEOTIDE SEQUENCE</scope>
    <source>
        <strain evidence="2">Niue_2</strain>
        <tissue evidence="2">Leaf</tissue>
    </source>
</reference>
<feature type="chain" id="PRO_5032397369" evidence="1">
    <location>
        <begin position="22"/>
        <end position="153"/>
    </location>
</feature>
<evidence type="ECO:0000256" key="1">
    <source>
        <dbReference type="SAM" id="SignalP"/>
    </source>
</evidence>
<dbReference type="AlphaFoldDB" id="A0A843VFC9"/>
<gene>
    <name evidence="2" type="ORF">Taro_026491</name>
</gene>
<dbReference type="Proteomes" id="UP000652761">
    <property type="component" value="Unassembled WGS sequence"/>
</dbReference>
<name>A0A843VFC9_COLES</name>
<comment type="caution">
    <text evidence="2">The sequence shown here is derived from an EMBL/GenBank/DDBJ whole genome shotgun (WGS) entry which is preliminary data.</text>
</comment>
<sequence>MRRVLSSTAVVVAFLLPPLSVDVCMHAKCRVQGGLLTSGVGRRRPPTSRSGRDVGLHRVLNRCPVFKNLDRTELSQALLDQGELLWGSSDQFEVLEVRGACSRGVDVAWSGGNAERSSVFAFFAKCGTVEVCVVFLETLTPVFELYVRLRERR</sequence>